<feature type="region of interest" description="Disordered" evidence="1">
    <location>
        <begin position="105"/>
        <end position="136"/>
    </location>
</feature>
<evidence type="ECO:0000313" key="2">
    <source>
        <dbReference type="EMBL" id="CAI9715627.1"/>
    </source>
</evidence>
<feature type="compositionally biased region" description="Polar residues" evidence="1">
    <location>
        <begin position="23"/>
        <end position="37"/>
    </location>
</feature>
<feature type="compositionally biased region" description="Basic and acidic residues" evidence="1">
    <location>
        <begin position="63"/>
        <end position="74"/>
    </location>
</feature>
<name>A0AA36EWH4_OCTVU</name>
<feature type="region of interest" description="Disordered" evidence="1">
    <location>
        <begin position="53"/>
        <end position="93"/>
    </location>
</feature>
<feature type="compositionally biased region" description="Basic and acidic residues" evidence="1">
    <location>
        <begin position="109"/>
        <end position="124"/>
    </location>
</feature>
<sequence length="136" mass="15258">MFHTFCIGQRTREAVRQARKRSSSQPDGTTNHPLTVSPVSQFNYWCTVRRLRKTASHTAARASESEDQRADRRSRNAVTTAATSTAETEEQRSLRLLRNAKAISAARANAKESQRTLRRSRDAASRASTRAAEPEQ</sequence>
<evidence type="ECO:0000256" key="1">
    <source>
        <dbReference type="SAM" id="MobiDB-lite"/>
    </source>
</evidence>
<reference evidence="2" key="1">
    <citation type="submission" date="2023-08" db="EMBL/GenBank/DDBJ databases">
        <authorList>
            <person name="Alioto T."/>
            <person name="Alioto T."/>
            <person name="Gomez Garrido J."/>
        </authorList>
    </citation>
    <scope>NUCLEOTIDE SEQUENCE</scope>
</reference>
<feature type="compositionally biased region" description="Low complexity" evidence="1">
    <location>
        <begin position="125"/>
        <end position="136"/>
    </location>
</feature>
<protein>
    <submittedName>
        <fullName evidence="2">Uncharacterized protein</fullName>
    </submittedName>
</protein>
<proteinExistence type="predicted"/>
<organism evidence="2 3">
    <name type="scientific">Octopus vulgaris</name>
    <name type="common">Common octopus</name>
    <dbReference type="NCBI Taxonomy" id="6645"/>
    <lineage>
        <taxon>Eukaryota</taxon>
        <taxon>Metazoa</taxon>
        <taxon>Spiralia</taxon>
        <taxon>Lophotrochozoa</taxon>
        <taxon>Mollusca</taxon>
        <taxon>Cephalopoda</taxon>
        <taxon>Coleoidea</taxon>
        <taxon>Octopodiformes</taxon>
        <taxon>Octopoda</taxon>
        <taxon>Incirrata</taxon>
        <taxon>Octopodidae</taxon>
        <taxon>Octopus</taxon>
    </lineage>
</organism>
<gene>
    <name evidence="2" type="ORF">OCTVUL_1B012622</name>
</gene>
<dbReference type="AlphaFoldDB" id="A0AA36EWH4"/>
<feature type="region of interest" description="Disordered" evidence="1">
    <location>
        <begin position="15"/>
        <end position="37"/>
    </location>
</feature>
<dbReference type="EMBL" id="OX597814">
    <property type="protein sequence ID" value="CAI9715627.1"/>
    <property type="molecule type" value="Genomic_DNA"/>
</dbReference>
<accession>A0AA36EWH4</accession>
<evidence type="ECO:0000313" key="3">
    <source>
        <dbReference type="Proteomes" id="UP001162480"/>
    </source>
</evidence>
<dbReference type="Proteomes" id="UP001162480">
    <property type="component" value="Chromosome 1"/>
</dbReference>
<keyword evidence="3" id="KW-1185">Reference proteome</keyword>